<reference evidence="2 3" key="1">
    <citation type="submission" date="2024-06" db="EMBL/GenBank/DDBJ databases">
        <authorList>
            <person name="Pan Q."/>
            <person name="Wen M."/>
            <person name="Jouanno E."/>
            <person name="Zahm M."/>
            <person name="Klopp C."/>
            <person name="Cabau C."/>
            <person name="Louis A."/>
            <person name="Berthelot C."/>
            <person name="Parey E."/>
            <person name="Roest Crollius H."/>
            <person name="Montfort J."/>
            <person name="Robinson-Rechavi M."/>
            <person name="Bouchez O."/>
            <person name="Lampietro C."/>
            <person name="Lopez Roques C."/>
            <person name="Donnadieu C."/>
            <person name="Postlethwait J."/>
            <person name="Bobe J."/>
            <person name="Verreycken H."/>
            <person name="Guiguen Y."/>
        </authorList>
    </citation>
    <scope>NUCLEOTIDE SEQUENCE [LARGE SCALE GENOMIC DNA]</scope>
    <source>
        <strain evidence="2">Up_M1</strain>
        <tissue evidence="2">Testis</tissue>
    </source>
</reference>
<dbReference type="Proteomes" id="UP001557470">
    <property type="component" value="Unassembled WGS sequence"/>
</dbReference>
<accession>A0ABD0WTP6</accession>
<sequence>MDKTTVFCHRQHLAIESGEKGEEEEWIGRRLKEIEKRKKTKHHANVRHARLLTNEREKQHTYVVTGVDRENVPMDRR</sequence>
<evidence type="ECO:0000313" key="3">
    <source>
        <dbReference type="Proteomes" id="UP001557470"/>
    </source>
</evidence>
<feature type="compositionally biased region" description="Basic residues" evidence="1">
    <location>
        <begin position="38"/>
        <end position="50"/>
    </location>
</feature>
<proteinExistence type="predicted"/>
<evidence type="ECO:0000256" key="1">
    <source>
        <dbReference type="SAM" id="MobiDB-lite"/>
    </source>
</evidence>
<organism evidence="2 3">
    <name type="scientific">Umbra pygmaea</name>
    <name type="common">Eastern mudminnow</name>
    <dbReference type="NCBI Taxonomy" id="75934"/>
    <lineage>
        <taxon>Eukaryota</taxon>
        <taxon>Metazoa</taxon>
        <taxon>Chordata</taxon>
        <taxon>Craniata</taxon>
        <taxon>Vertebrata</taxon>
        <taxon>Euteleostomi</taxon>
        <taxon>Actinopterygii</taxon>
        <taxon>Neopterygii</taxon>
        <taxon>Teleostei</taxon>
        <taxon>Protacanthopterygii</taxon>
        <taxon>Esociformes</taxon>
        <taxon>Umbridae</taxon>
        <taxon>Umbra</taxon>
    </lineage>
</organism>
<comment type="caution">
    <text evidence="2">The sequence shown here is derived from an EMBL/GenBank/DDBJ whole genome shotgun (WGS) entry which is preliminary data.</text>
</comment>
<evidence type="ECO:0000313" key="2">
    <source>
        <dbReference type="EMBL" id="KAL0978613.1"/>
    </source>
</evidence>
<feature type="region of interest" description="Disordered" evidence="1">
    <location>
        <begin position="38"/>
        <end position="58"/>
    </location>
</feature>
<dbReference type="EMBL" id="JAGEUA010000005">
    <property type="protein sequence ID" value="KAL0978613.1"/>
    <property type="molecule type" value="Genomic_DNA"/>
</dbReference>
<protein>
    <submittedName>
        <fullName evidence="2">Uncharacterized protein</fullName>
    </submittedName>
</protein>
<keyword evidence="3" id="KW-1185">Reference proteome</keyword>
<dbReference type="AlphaFoldDB" id="A0ABD0WTP6"/>
<gene>
    <name evidence="2" type="ORF">UPYG_G00172890</name>
</gene>
<name>A0ABD0WTP6_UMBPY</name>